<keyword evidence="1" id="KW-0472">Membrane</keyword>
<organism evidence="2 3">
    <name type="scientific">Collinsella intestinalis</name>
    <dbReference type="NCBI Taxonomy" id="147207"/>
    <lineage>
        <taxon>Bacteria</taxon>
        <taxon>Bacillati</taxon>
        <taxon>Actinomycetota</taxon>
        <taxon>Coriobacteriia</taxon>
        <taxon>Coriobacteriales</taxon>
        <taxon>Coriobacteriaceae</taxon>
        <taxon>Collinsella</taxon>
    </lineage>
</organism>
<proteinExistence type="predicted"/>
<reference evidence="2 3" key="1">
    <citation type="submission" date="2018-08" db="EMBL/GenBank/DDBJ databases">
        <title>A genome reference for cultivated species of the human gut microbiota.</title>
        <authorList>
            <person name="Zou Y."/>
            <person name="Xue W."/>
            <person name="Luo G."/>
        </authorList>
    </citation>
    <scope>NUCLEOTIDE SEQUENCE [LARGE SCALE GENOMIC DNA]</scope>
    <source>
        <strain evidence="2 3">AM30-5LB</strain>
    </source>
</reference>
<feature type="transmembrane region" description="Helical" evidence="1">
    <location>
        <begin position="335"/>
        <end position="366"/>
    </location>
</feature>
<evidence type="ECO:0000256" key="1">
    <source>
        <dbReference type="SAM" id="Phobius"/>
    </source>
</evidence>
<comment type="caution">
    <text evidence="2">The sequence shown here is derived from an EMBL/GenBank/DDBJ whole genome shotgun (WGS) entry which is preliminary data.</text>
</comment>
<accession>A0A414FZR6</accession>
<feature type="transmembrane region" description="Helical" evidence="1">
    <location>
        <begin position="224"/>
        <end position="247"/>
    </location>
</feature>
<feature type="transmembrane region" description="Helical" evidence="1">
    <location>
        <begin position="6"/>
        <end position="27"/>
    </location>
</feature>
<feature type="transmembrane region" description="Helical" evidence="1">
    <location>
        <begin position="36"/>
        <end position="54"/>
    </location>
</feature>
<gene>
    <name evidence="2" type="ORF">DW787_00855</name>
</gene>
<keyword evidence="1" id="KW-0812">Transmembrane</keyword>
<dbReference type="RefSeq" id="WP_118271229.1">
    <property type="nucleotide sequence ID" value="NZ_QSJI01000001.1"/>
</dbReference>
<evidence type="ECO:0000313" key="2">
    <source>
        <dbReference type="EMBL" id="RHD57426.1"/>
    </source>
</evidence>
<dbReference type="EMBL" id="QSJI01000001">
    <property type="protein sequence ID" value="RHD57426.1"/>
    <property type="molecule type" value="Genomic_DNA"/>
</dbReference>
<sequence>MDKSSILFWLGFWSLFVKFFLESIILFESFETILKVFQLFGCAFLLLRTVVLAIKGSSSGLGLMGVSLGILSYLLSGESVLLTTSLILSASYGIDFQAIIRFWARAVTVILVSMLCIYVIAEVLGASFGKTWLNIGGISSSRGALLFVHPNYCAAVFFVWAMAMWSRFDVGLEGKIVVGGIATAVIFYIAGSRTSAVSLLLFFMLVFIFKAWKRRSCRSFSKWSPRFTLGIPLMLILLTYWISAIWFTGPGFSQAVSDFLTGRPALWWAQWNYSGLSIFGHHAFEGIVLIRGTMHDIHTVDGMYASFLFNIGIAGFTWILVLVKRFFALGEDREPIYVAALLTIFVFGFTEWHAMNAVVCVPLILLAQGLRNAKTGVVDEL</sequence>
<feature type="transmembrane region" description="Helical" evidence="1">
    <location>
        <begin position="102"/>
        <end position="124"/>
    </location>
</feature>
<dbReference type="AlphaFoldDB" id="A0A414FZR6"/>
<feature type="transmembrane region" description="Helical" evidence="1">
    <location>
        <begin position="144"/>
        <end position="165"/>
    </location>
</feature>
<name>A0A414FZR6_9ACTN</name>
<feature type="transmembrane region" description="Helical" evidence="1">
    <location>
        <begin position="302"/>
        <end position="323"/>
    </location>
</feature>
<keyword evidence="1" id="KW-1133">Transmembrane helix</keyword>
<feature type="transmembrane region" description="Helical" evidence="1">
    <location>
        <begin position="66"/>
        <end position="90"/>
    </location>
</feature>
<dbReference type="Proteomes" id="UP000286050">
    <property type="component" value="Unassembled WGS sequence"/>
</dbReference>
<evidence type="ECO:0000313" key="3">
    <source>
        <dbReference type="Proteomes" id="UP000286050"/>
    </source>
</evidence>
<evidence type="ECO:0008006" key="4">
    <source>
        <dbReference type="Google" id="ProtNLM"/>
    </source>
</evidence>
<protein>
    <recommendedName>
        <fullName evidence="4">O-antigen ligase domain-containing protein</fullName>
    </recommendedName>
</protein>